<evidence type="ECO:0000313" key="1">
    <source>
        <dbReference type="EMBL" id="POR48117.1"/>
    </source>
</evidence>
<dbReference type="Proteomes" id="UP000236919">
    <property type="component" value="Unassembled WGS sequence"/>
</dbReference>
<comment type="caution">
    <text evidence="1">The sequence shown here is derived from an EMBL/GenBank/DDBJ whole genome shotgun (WGS) entry which is preliminary data.</text>
</comment>
<sequence>MRRNPLIAFIGMAGALLGGCATGSLEQAGSLQSYDSLVQSDGLLTRSKLRVDKTSVTRARTVKIVPTAFSVSSTQPSLTPAQRSLVANAIDRAMCGGLSERFVVVTPSEPADLTVRALVTQVAPTDVVSAGVSRGASVAKSILLPGVPVPLPRIPVGMGSISLEAEARDAHGKQQAAMVWGRGANAFLTSARLSEESDAYTLASDFGSDFSKMLVTGETPFGKAPTFPSFEQIGAQLGGDAKYAACRAFGPSPGLIGLVGGSVGVPPSWTDKGAVVAVER</sequence>
<dbReference type="PROSITE" id="PS51257">
    <property type="entry name" value="PROKAR_LIPOPROTEIN"/>
    <property type="match status" value="1"/>
</dbReference>
<protein>
    <submittedName>
        <fullName evidence="1">Uncharacterized protein DUF3313</fullName>
    </submittedName>
</protein>
<gene>
    <name evidence="1" type="ORF">CYD53_116142</name>
</gene>
<name>A0A2S4M0F2_9HYPH</name>
<organism evidence="1 2">
    <name type="scientific">Bosea psychrotolerans</name>
    <dbReference type="NCBI Taxonomy" id="1871628"/>
    <lineage>
        <taxon>Bacteria</taxon>
        <taxon>Pseudomonadati</taxon>
        <taxon>Pseudomonadota</taxon>
        <taxon>Alphaproteobacteria</taxon>
        <taxon>Hyphomicrobiales</taxon>
        <taxon>Boseaceae</taxon>
        <taxon>Bosea</taxon>
    </lineage>
</organism>
<reference evidence="1 2" key="1">
    <citation type="submission" date="2018-01" db="EMBL/GenBank/DDBJ databases">
        <title>Genomic Encyclopedia of Type Strains, Phase III (KMG-III): the genomes of soil and plant-associated and newly described type strains.</title>
        <authorList>
            <person name="Whitman W."/>
        </authorList>
    </citation>
    <scope>NUCLEOTIDE SEQUENCE [LARGE SCALE GENOMIC DNA]</scope>
    <source>
        <strain evidence="1 2">1131</strain>
    </source>
</reference>
<dbReference type="EMBL" id="PQFZ01000016">
    <property type="protein sequence ID" value="POR48117.1"/>
    <property type="molecule type" value="Genomic_DNA"/>
</dbReference>
<evidence type="ECO:0000313" key="2">
    <source>
        <dbReference type="Proteomes" id="UP000236919"/>
    </source>
</evidence>
<dbReference type="InterPro" id="IPR021747">
    <property type="entry name" value="DUF3313"/>
</dbReference>
<dbReference type="AlphaFoldDB" id="A0A2S4M0F2"/>
<dbReference type="Pfam" id="PF11769">
    <property type="entry name" value="DUF3313"/>
    <property type="match status" value="1"/>
</dbReference>
<accession>A0A2S4M0F2</accession>
<dbReference type="OrthoDB" id="7629881at2"/>
<proteinExistence type="predicted"/>
<keyword evidence="2" id="KW-1185">Reference proteome</keyword>